<dbReference type="InParanoid" id="A0A671E798"/>
<comment type="similarity">
    <text evidence="1">Belongs to the BLOC1S5 family.</text>
</comment>
<evidence type="ECO:0000256" key="2">
    <source>
        <dbReference type="ARBA" id="ARBA00019580"/>
    </source>
</evidence>
<dbReference type="AlphaFoldDB" id="A0A671E798"/>
<dbReference type="PANTHER" id="PTHR31784">
    <property type="entry name" value="BIOGENESIS OF LYSOSOME-RELATED ORGANELLES COMPLEX 1 SUBUNIT 5"/>
    <property type="match status" value="1"/>
</dbReference>
<dbReference type="Ensembl" id="ENSRFET00010009722.1">
    <property type="protein sequence ID" value="ENSRFEP00010008860.1"/>
    <property type="gene ID" value="ENSRFEG00010006051.1"/>
</dbReference>
<feature type="compositionally biased region" description="Low complexity" evidence="4">
    <location>
        <begin position="7"/>
        <end position="18"/>
    </location>
</feature>
<dbReference type="PANTHER" id="PTHR31784:SF2">
    <property type="entry name" value="BIOGENESIS OF LYSOSOME-RELATED ORGANELLES COMPLEX 1 SUBUNIT 5"/>
    <property type="match status" value="1"/>
</dbReference>
<feature type="region of interest" description="Disordered" evidence="4">
    <location>
        <begin position="1"/>
        <end position="24"/>
    </location>
</feature>
<evidence type="ECO:0000313" key="5">
    <source>
        <dbReference type="Ensembl" id="ENSRFEP00010008860.1"/>
    </source>
</evidence>
<dbReference type="GO" id="GO:0030133">
    <property type="term" value="C:transport vesicle"/>
    <property type="evidence" value="ECO:0007669"/>
    <property type="project" value="InterPro"/>
</dbReference>
<reference evidence="6" key="3">
    <citation type="submission" date="2018-12" db="EMBL/GenBank/DDBJ databases">
        <title>G10K-VGP greater horseshoe bat female genome, primary haplotype.</title>
        <authorList>
            <person name="Teeling E."/>
            <person name="Myers G."/>
            <person name="Vernes S."/>
            <person name="Pippel M."/>
            <person name="Winkler S."/>
            <person name="Fedrigo O."/>
            <person name="Rhie A."/>
            <person name="Koren S."/>
            <person name="Phillippy A."/>
            <person name="Lewin H."/>
            <person name="Damas J."/>
            <person name="Howe K."/>
            <person name="Mountcastle J."/>
            <person name="Jarvis E.D."/>
        </authorList>
    </citation>
    <scope>NUCLEOTIDE SEQUENCE [LARGE SCALE GENOMIC DNA]</scope>
</reference>
<dbReference type="RefSeq" id="XP_032982831.1">
    <property type="nucleotide sequence ID" value="XM_033126940.1"/>
</dbReference>
<name>A0A671E798_RHIFE</name>
<organism evidence="5 6">
    <name type="scientific">Rhinolophus ferrumequinum</name>
    <name type="common">Greater horseshoe bat</name>
    <dbReference type="NCBI Taxonomy" id="59479"/>
    <lineage>
        <taxon>Eukaryota</taxon>
        <taxon>Metazoa</taxon>
        <taxon>Chordata</taxon>
        <taxon>Craniata</taxon>
        <taxon>Vertebrata</taxon>
        <taxon>Euteleostomi</taxon>
        <taxon>Mammalia</taxon>
        <taxon>Eutheria</taxon>
        <taxon>Laurasiatheria</taxon>
        <taxon>Chiroptera</taxon>
        <taxon>Yinpterochiroptera</taxon>
        <taxon>Rhinolophoidea</taxon>
        <taxon>Rhinolophidae</taxon>
        <taxon>Rhinolophinae</taxon>
        <taxon>Rhinolophus</taxon>
    </lineage>
</organism>
<keyword evidence="6" id="KW-1185">Reference proteome</keyword>
<sequence>MNGGGMETTVGGEATVGGSDQRRDSLGTACSPAHLIIKGLGGIHSWLLDHRPVIQGETRYFVKELEEKHGKQLLTQSVDCKRGRRKGQRFIMTVY</sequence>
<dbReference type="GeneID" id="117034179"/>
<evidence type="ECO:0000256" key="1">
    <source>
        <dbReference type="ARBA" id="ARBA00010754"/>
    </source>
</evidence>
<evidence type="ECO:0000256" key="3">
    <source>
        <dbReference type="ARBA" id="ARBA00031992"/>
    </source>
</evidence>
<dbReference type="InterPro" id="IPR017243">
    <property type="entry name" value="Bloc1s5"/>
</dbReference>
<dbReference type="KEGG" id="rfq:117034179"/>
<evidence type="ECO:0000256" key="4">
    <source>
        <dbReference type="SAM" id="MobiDB-lite"/>
    </source>
</evidence>
<reference evidence="5 6" key="2">
    <citation type="journal article" date="2018" name="Annu Rev Anim Biosci">
        <title>Bat Biology, Genomes, and the Bat1K Project: To Generate Chromosome-Level Genomes for All Living Bat Species.</title>
        <authorList>
            <person name="Teeling E.C."/>
            <person name="Vernes S.C."/>
            <person name="Davalos L.M."/>
            <person name="Ray D.A."/>
            <person name="Gilbert M.T.P."/>
            <person name="Myers E."/>
        </authorList>
    </citation>
    <scope>NUCLEOTIDE SEQUENCE</scope>
</reference>
<dbReference type="Proteomes" id="UP000472240">
    <property type="component" value="Chromosome 14"/>
</dbReference>
<dbReference type="OMA" id="DEKSCLC"/>
<reference evidence="5" key="4">
    <citation type="submission" date="2025-08" db="UniProtKB">
        <authorList>
            <consortium name="Ensembl"/>
        </authorList>
    </citation>
    <scope>IDENTIFICATION</scope>
</reference>
<accession>A0A671E798</accession>
<proteinExistence type="inferred from homology"/>
<reference evidence="5 6" key="1">
    <citation type="journal article" date="2015" name="Annu Rev Anim Biosci">
        <title>The Genome 10K Project: a way forward.</title>
        <authorList>
            <person name="Koepfli K.P."/>
            <person name="Paten B."/>
            <person name="O'Brien S.J."/>
            <person name="Koepfli K.P."/>
            <person name="Paten B."/>
            <person name="Antunes A."/>
            <person name="Belov K."/>
            <person name="Bustamante C."/>
            <person name="Castoe T.A."/>
            <person name="Clawson H."/>
            <person name="Crawford A.J."/>
            <person name="Diekhans M."/>
            <person name="Distel D."/>
            <person name="Durbin R."/>
            <person name="Earl D."/>
            <person name="Fujita M.K."/>
            <person name="Gamble T."/>
            <person name="Georges A."/>
            <person name="Gemmell N."/>
            <person name="Gilbert M.T."/>
            <person name="Graves J.M."/>
            <person name="Green R.E."/>
            <person name="Hickey G."/>
            <person name="Jarvis E.D."/>
            <person name="Johnson W."/>
            <person name="Komissarov A."/>
            <person name="Korf I."/>
            <person name="Kuhn R."/>
            <person name="Larkin D.M."/>
            <person name="Lewin H."/>
            <person name="Lopez J.V."/>
            <person name="Ma J."/>
            <person name="Marques-Bonet T."/>
            <person name="Miller W."/>
            <person name="Murphy R."/>
            <person name="Pevzner P."/>
            <person name="Shapiro B."/>
            <person name="Steiner C."/>
            <person name="Tamazian G."/>
            <person name="Venkatesh B."/>
            <person name="Wang J."/>
            <person name="Wayne R."/>
            <person name="Wiley E."/>
            <person name="Yang H."/>
            <person name="Zhang G."/>
            <person name="Haussler D."/>
            <person name="Ryder O."/>
            <person name="O'Brien S.J."/>
        </authorList>
    </citation>
    <scope>NUCLEOTIDE SEQUENCE</scope>
</reference>
<dbReference type="OrthoDB" id="18964at2759"/>
<dbReference type="GO" id="GO:0031083">
    <property type="term" value="C:BLOC-1 complex"/>
    <property type="evidence" value="ECO:0007669"/>
    <property type="project" value="InterPro"/>
</dbReference>
<gene>
    <name evidence="5" type="primary">LOC117034179</name>
</gene>
<evidence type="ECO:0000313" key="6">
    <source>
        <dbReference type="Proteomes" id="UP000472240"/>
    </source>
</evidence>
<dbReference type="GeneTree" id="ENSGT00390000016974"/>
<dbReference type="Pfam" id="PF14942">
    <property type="entry name" value="Muted"/>
    <property type="match status" value="1"/>
</dbReference>
<protein>
    <recommendedName>
        <fullName evidence="2">Biogenesis of lysosome-related organelles complex 1 subunit 5</fullName>
    </recommendedName>
    <alternativeName>
        <fullName evidence="3">Protein Muted homolog</fullName>
    </alternativeName>
</protein>
<reference evidence="5" key="5">
    <citation type="submission" date="2025-09" db="UniProtKB">
        <authorList>
            <consortium name="Ensembl"/>
        </authorList>
    </citation>
    <scope>IDENTIFICATION</scope>
</reference>